<feature type="compositionally biased region" description="Basic residues" evidence="1">
    <location>
        <begin position="134"/>
        <end position="144"/>
    </location>
</feature>
<dbReference type="KEGG" id="hazt:125178041"/>
<feature type="compositionally biased region" description="Low complexity" evidence="1">
    <location>
        <begin position="102"/>
        <end position="112"/>
    </location>
</feature>
<proteinExistence type="predicted"/>
<feature type="region of interest" description="Disordered" evidence="1">
    <location>
        <begin position="80"/>
        <end position="193"/>
    </location>
</feature>
<gene>
    <name evidence="3" type="primary">LOC125178041</name>
</gene>
<evidence type="ECO:0000313" key="3">
    <source>
        <dbReference type="RefSeq" id="XP_047736894.1"/>
    </source>
</evidence>
<accession>A0A979FKX1</accession>
<reference evidence="3" key="1">
    <citation type="submission" date="2025-08" db="UniProtKB">
        <authorList>
            <consortium name="RefSeq"/>
        </authorList>
    </citation>
    <scope>IDENTIFICATION</scope>
    <source>
        <tissue evidence="3">Whole organism</tissue>
    </source>
</reference>
<protein>
    <submittedName>
        <fullName evidence="3">Uncharacterized protein LOC125178041</fullName>
    </submittedName>
</protein>
<dbReference type="AlphaFoldDB" id="A0A979FKX1"/>
<dbReference type="Proteomes" id="UP000694843">
    <property type="component" value="Unplaced"/>
</dbReference>
<feature type="compositionally biased region" description="Basic and acidic residues" evidence="1">
    <location>
        <begin position="153"/>
        <end position="167"/>
    </location>
</feature>
<dbReference type="GeneID" id="125178041"/>
<organism evidence="2 3">
    <name type="scientific">Hyalella azteca</name>
    <name type="common">Amphipod</name>
    <dbReference type="NCBI Taxonomy" id="294128"/>
    <lineage>
        <taxon>Eukaryota</taxon>
        <taxon>Metazoa</taxon>
        <taxon>Ecdysozoa</taxon>
        <taxon>Arthropoda</taxon>
        <taxon>Crustacea</taxon>
        <taxon>Multicrustacea</taxon>
        <taxon>Malacostraca</taxon>
        <taxon>Eumalacostraca</taxon>
        <taxon>Peracarida</taxon>
        <taxon>Amphipoda</taxon>
        <taxon>Senticaudata</taxon>
        <taxon>Talitrida</taxon>
        <taxon>Talitroidea</taxon>
        <taxon>Hyalellidae</taxon>
        <taxon>Hyalella</taxon>
    </lineage>
</organism>
<evidence type="ECO:0000256" key="1">
    <source>
        <dbReference type="SAM" id="MobiDB-lite"/>
    </source>
</evidence>
<dbReference type="RefSeq" id="XP_047736894.1">
    <property type="nucleotide sequence ID" value="XM_047880938.1"/>
</dbReference>
<sequence>MPKKFSGIFFLDSTWQIVPTDWLCSDKRHKRVWWPSQGNVTDLARNETPIGDQWTLHAYRNIAVASDDFERAEQMILLGEAPSTSSETEACSPRTMQHLRRSSGASQRSAAQPTSPATPRLKARDASATAARSSVKRKSPRSHSVKTTILQEGVKRRLLQDVGRQAESDSDEEEASDGRRLQMVDTAEFVPSW</sequence>
<evidence type="ECO:0000313" key="2">
    <source>
        <dbReference type="Proteomes" id="UP000694843"/>
    </source>
</evidence>
<keyword evidence="2" id="KW-1185">Reference proteome</keyword>
<name>A0A979FKX1_HYAAZ</name>